<dbReference type="SUPFAM" id="SSF49899">
    <property type="entry name" value="Concanavalin A-like lectins/glucanases"/>
    <property type="match status" value="1"/>
</dbReference>
<name>A0ABM6GGN8_9BACT</name>
<sequence length="408" mass="46764">MALIKTPYNLIYNDDGSLCVTLRKDDVPFPGVKSFAVEEGTMNYFGQYSWNFDAGQVVFFPYALASGKTWADCWDETQKAYIGGQGITVYKIETHTIDLGQIYPAGTKITLSWKHKGCLWFVVARYSIDGSNWMDFNDGDTVEVKGDATLNFWERQGLHIKINGHRTEYYGNPELLLDRWYDVIITYTLPEDTRYLYFIWDFYKAYVSGISGYLNKLQLEIKPFATSFVDGTRPDGRFKINIPITEPFVIAFWRKNNKPTTAAQHDITIQADDYYQDSIASFTYPDNQTQRIVIQKDGAPAANVTIEAFDVDFHDWHFVVFVYDGSVLKIYLNGSLRRTITVSLNLGNFTHIKIGYRPSDLSAIHGMNGLISNLLIAKYDPNIWTDSYIQQLYEARRPFSVPPKLPIV</sequence>
<proteinExistence type="predicted"/>
<dbReference type="Pfam" id="PF13385">
    <property type="entry name" value="Laminin_G_3"/>
    <property type="match status" value="1"/>
</dbReference>
<accession>A0ABM6GGN8</accession>
<evidence type="ECO:0000313" key="2">
    <source>
        <dbReference type="Proteomes" id="UP000185490"/>
    </source>
</evidence>
<protein>
    <recommendedName>
        <fullName evidence="3">LamG domain protein jellyroll fold domain protein</fullName>
    </recommendedName>
</protein>
<dbReference type="Proteomes" id="UP000185490">
    <property type="component" value="Chromosome"/>
</dbReference>
<dbReference type="Gene3D" id="2.60.120.200">
    <property type="match status" value="1"/>
</dbReference>
<reference evidence="1 2" key="1">
    <citation type="submission" date="2014-02" db="EMBL/GenBank/DDBJ databases">
        <title>Diversity of Thermotogales isolates from hydrothermal vents.</title>
        <authorList>
            <person name="Haverkamp T.H.A."/>
            <person name="Lossouarn J."/>
            <person name="Geslin C."/>
            <person name="Nesbo C.L."/>
        </authorList>
    </citation>
    <scope>NUCLEOTIDE SEQUENCE [LARGE SCALE GENOMIC DNA]</scope>
    <source>
        <strain evidence="1 2">431</strain>
    </source>
</reference>
<evidence type="ECO:0008006" key="3">
    <source>
        <dbReference type="Google" id="ProtNLM"/>
    </source>
</evidence>
<keyword evidence="2" id="KW-1185">Reference proteome</keyword>
<dbReference type="EMBL" id="CP007389">
    <property type="protein sequence ID" value="APT74907.1"/>
    <property type="molecule type" value="Genomic_DNA"/>
</dbReference>
<dbReference type="InterPro" id="IPR013320">
    <property type="entry name" value="ConA-like_dom_sf"/>
</dbReference>
<organism evidence="1 2">
    <name type="scientific">Thermosipho melanesiensis</name>
    <dbReference type="NCBI Taxonomy" id="46541"/>
    <lineage>
        <taxon>Bacteria</taxon>
        <taxon>Thermotogati</taxon>
        <taxon>Thermotogota</taxon>
        <taxon>Thermotogae</taxon>
        <taxon>Thermotogales</taxon>
        <taxon>Fervidobacteriaceae</taxon>
        <taxon>Thermosipho</taxon>
    </lineage>
</organism>
<evidence type="ECO:0000313" key="1">
    <source>
        <dbReference type="EMBL" id="APT74907.1"/>
    </source>
</evidence>
<gene>
    <name evidence="1" type="ORF">BW47_07675</name>
</gene>